<keyword evidence="2" id="KW-1185">Reference proteome</keyword>
<dbReference type="Gene3D" id="3.30.70.270">
    <property type="match status" value="1"/>
</dbReference>
<feature type="domain" description="Reverse transcriptase/retrotransposon-derived protein RNase H-like" evidence="1">
    <location>
        <begin position="180"/>
        <end position="243"/>
    </location>
</feature>
<dbReference type="KEGG" id="ghi:107952352"/>
<reference evidence="3" key="2">
    <citation type="submission" date="2025-08" db="UniProtKB">
        <authorList>
            <consortium name="RefSeq"/>
        </authorList>
    </citation>
    <scope>IDENTIFICATION</scope>
</reference>
<dbReference type="Gene3D" id="2.40.70.10">
    <property type="entry name" value="Acid Proteases"/>
    <property type="match status" value="1"/>
</dbReference>
<dbReference type="PANTHER" id="PTHR24559">
    <property type="entry name" value="TRANSPOSON TY3-I GAG-POL POLYPROTEIN"/>
    <property type="match status" value="1"/>
</dbReference>
<proteinExistence type="predicted"/>
<dbReference type="GO" id="GO:0003676">
    <property type="term" value="F:nucleic acid binding"/>
    <property type="evidence" value="ECO:0007669"/>
    <property type="project" value="InterPro"/>
</dbReference>
<evidence type="ECO:0000313" key="2">
    <source>
        <dbReference type="Proteomes" id="UP000818029"/>
    </source>
</evidence>
<evidence type="ECO:0000259" key="1">
    <source>
        <dbReference type="Pfam" id="PF17919"/>
    </source>
</evidence>
<dbReference type="InterPro" id="IPR021109">
    <property type="entry name" value="Peptidase_aspartic_dom_sf"/>
</dbReference>
<reference evidence="2" key="1">
    <citation type="journal article" date="2020" name="Nat. Genet.">
        <title>Genomic diversifications of five Gossypium allopolyploid species and their impact on cotton improvement.</title>
        <authorList>
            <person name="Chen Z.J."/>
            <person name="Sreedasyam A."/>
            <person name="Ando A."/>
            <person name="Song Q."/>
            <person name="De Santiago L.M."/>
            <person name="Hulse-Kemp A.M."/>
            <person name="Ding M."/>
            <person name="Ye W."/>
            <person name="Kirkbride R.C."/>
            <person name="Jenkins J."/>
            <person name="Plott C."/>
            <person name="Lovell J."/>
            <person name="Lin Y.M."/>
            <person name="Vaughn R."/>
            <person name="Liu B."/>
            <person name="Simpson S."/>
            <person name="Scheffler B.E."/>
            <person name="Wen L."/>
            <person name="Saski C.A."/>
            <person name="Grover C.E."/>
            <person name="Hu G."/>
            <person name="Conover J.L."/>
            <person name="Carlson J.W."/>
            <person name="Shu S."/>
            <person name="Boston L.B."/>
            <person name="Williams M."/>
            <person name="Peterson D.G."/>
            <person name="McGee K."/>
            <person name="Jones D.C."/>
            <person name="Wendel J.F."/>
            <person name="Stelly D.M."/>
            <person name="Grimwood J."/>
            <person name="Schmutz J."/>
        </authorList>
    </citation>
    <scope>NUCLEOTIDE SEQUENCE [LARGE SCALE GENOMIC DNA]</scope>
    <source>
        <strain evidence="2">cv. TM-1</strain>
    </source>
</reference>
<dbReference type="InterPro" id="IPR043128">
    <property type="entry name" value="Rev_trsase/Diguanyl_cyclase"/>
</dbReference>
<dbReference type="AlphaFoldDB" id="A0A1U8NVV7"/>
<dbReference type="GeneID" id="107952352"/>
<dbReference type="STRING" id="3635.A0A1U8NVV7"/>
<dbReference type="Pfam" id="PF17919">
    <property type="entry name" value="RT_RNaseH_2"/>
    <property type="match status" value="1"/>
</dbReference>
<dbReference type="PaxDb" id="3635-A0A1U8NVV7"/>
<evidence type="ECO:0000313" key="3">
    <source>
        <dbReference type="RefSeq" id="XP_016743101.2"/>
    </source>
</evidence>
<dbReference type="PANTHER" id="PTHR24559:SF444">
    <property type="entry name" value="REVERSE TRANSCRIPTASE DOMAIN-CONTAINING PROTEIN"/>
    <property type="match status" value="1"/>
</dbReference>
<dbReference type="RefSeq" id="XP_016743101.2">
    <property type="nucleotide sequence ID" value="XM_016887612.2"/>
</dbReference>
<gene>
    <name evidence="3" type="primary">LOC107952352</name>
</gene>
<dbReference type="Pfam" id="PF08284">
    <property type="entry name" value="RVP_2"/>
    <property type="match status" value="1"/>
</dbReference>
<organism evidence="2 3">
    <name type="scientific">Gossypium hirsutum</name>
    <name type="common">Upland cotton</name>
    <name type="synonym">Gossypium mexicanum</name>
    <dbReference type="NCBI Taxonomy" id="3635"/>
    <lineage>
        <taxon>Eukaryota</taxon>
        <taxon>Viridiplantae</taxon>
        <taxon>Streptophyta</taxon>
        <taxon>Embryophyta</taxon>
        <taxon>Tracheophyta</taxon>
        <taxon>Spermatophyta</taxon>
        <taxon>Magnoliopsida</taxon>
        <taxon>eudicotyledons</taxon>
        <taxon>Gunneridae</taxon>
        <taxon>Pentapetalae</taxon>
        <taxon>rosids</taxon>
        <taxon>malvids</taxon>
        <taxon>Malvales</taxon>
        <taxon>Malvaceae</taxon>
        <taxon>Malvoideae</taxon>
        <taxon>Gossypium</taxon>
    </lineage>
</organism>
<accession>A0A1U8NVV7</accession>
<protein>
    <recommendedName>
        <fullName evidence="1">Reverse transcriptase/retrotransposon-derived protein RNase H-like domain-containing protein</fullName>
    </recommendedName>
</protein>
<dbReference type="InterPro" id="IPR041577">
    <property type="entry name" value="RT_RNaseH_2"/>
</dbReference>
<sequence length="362" mass="41749">MELPFGEFDIILGMDWLVEHQVRLDCMTKRVVLRTEDEKEVIVIGERQDYFSNVISALVAEKLVRKGCEVYLAYINVSVSWDSFVGVIKTVREFLDIFSEELLGLPLNREVEFDIELLLNIALVSTEYIELIELKAQLQELLDRRFIHPSGLWVYSKTKDEHDEHLRVVLQILREKQLYAKLSKLLSPKSGKEFVVYSDASLVSLRCVLMQDGKVTAYASLQLKSHEGNYPMHDLELATVANVVPDALSRRAMNDLRAMFARLGLFDDRGLLAALQVKTTWFGYILENLLGDESLGLRFCQVENDNTSNFGLNKNGFLWFWGRVCVPNDFILRHTILREAHSSFYAMHPGGNKMYRNLRELY</sequence>
<dbReference type="Proteomes" id="UP000818029">
    <property type="component" value="Chromosome D13"/>
</dbReference>
<name>A0A1U8NVV7_GOSHI</name>
<dbReference type="InterPro" id="IPR053134">
    <property type="entry name" value="RNA-dir_DNA_polymerase"/>
</dbReference>
<dbReference type="SUPFAM" id="SSF56672">
    <property type="entry name" value="DNA/RNA polymerases"/>
    <property type="match status" value="1"/>
</dbReference>
<dbReference type="InterPro" id="IPR043502">
    <property type="entry name" value="DNA/RNA_pol_sf"/>
</dbReference>